<evidence type="ECO:0000259" key="1">
    <source>
        <dbReference type="PROSITE" id="PS51186"/>
    </source>
</evidence>
<organism evidence="2 3">
    <name type="scientific">Pontibacillus salicampi</name>
    <dbReference type="NCBI Taxonomy" id="1449801"/>
    <lineage>
        <taxon>Bacteria</taxon>
        <taxon>Bacillati</taxon>
        <taxon>Bacillota</taxon>
        <taxon>Bacilli</taxon>
        <taxon>Bacillales</taxon>
        <taxon>Bacillaceae</taxon>
        <taxon>Pontibacillus</taxon>
    </lineage>
</organism>
<dbReference type="Proteomes" id="UP001589836">
    <property type="component" value="Unassembled WGS sequence"/>
</dbReference>
<dbReference type="InterPro" id="IPR051908">
    <property type="entry name" value="Ribosomal_N-acetyltransferase"/>
</dbReference>
<dbReference type="PANTHER" id="PTHR43441:SF12">
    <property type="entry name" value="RIBOSOMAL N-ACETYLTRANSFERASE YDAF-RELATED"/>
    <property type="match status" value="1"/>
</dbReference>
<dbReference type="InterPro" id="IPR000182">
    <property type="entry name" value="GNAT_dom"/>
</dbReference>
<dbReference type="EMBL" id="JBHLTP010000001">
    <property type="protein sequence ID" value="MFC0522094.1"/>
    <property type="molecule type" value="Genomic_DNA"/>
</dbReference>
<evidence type="ECO:0000313" key="3">
    <source>
        <dbReference type="Proteomes" id="UP001589836"/>
    </source>
</evidence>
<dbReference type="PROSITE" id="PS51186">
    <property type="entry name" value="GNAT"/>
    <property type="match status" value="1"/>
</dbReference>
<reference evidence="2 3" key="1">
    <citation type="submission" date="2024-09" db="EMBL/GenBank/DDBJ databases">
        <authorList>
            <person name="Sun Q."/>
            <person name="Mori K."/>
        </authorList>
    </citation>
    <scope>NUCLEOTIDE SEQUENCE [LARGE SCALE GENOMIC DNA]</scope>
    <source>
        <strain evidence="2 3">NCAIM B.02529</strain>
    </source>
</reference>
<keyword evidence="2" id="KW-0808">Transferase</keyword>
<proteinExistence type="predicted"/>
<sequence>MFTYTIDSKTHLKLLERKDAKELFELIHNNRPHLREWMPWVAGTTELEHTESFIQSTLDKFAKSNGFDAGIWHNGTLAGTVGFHEINTLHGFTSIGYWLGKEFEGRGLMTQAVEALVEYAFHTLGLHRVEIRCASLNLKSQAIPKRLGFTEEGQVREAEWLYDHHVDHIIYGMLQREWKK</sequence>
<dbReference type="EC" id="2.3.-.-" evidence="2"/>
<dbReference type="RefSeq" id="WP_377344583.1">
    <property type="nucleotide sequence ID" value="NZ_JBHLTP010000001.1"/>
</dbReference>
<feature type="domain" description="N-acetyltransferase" evidence="1">
    <location>
        <begin position="10"/>
        <end position="176"/>
    </location>
</feature>
<dbReference type="PANTHER" id="PTHR43441">
    <property type="entry name" value="RIBOSOMAL-PROTEIN-SERINE ACETYLTRANSFERASE"/>
    <property type="match status" value="1"/>
</dbReference>
<accession>A0ABV6LI93</accession>
<dbReference type="SUPFAM" id="SSF55729">
    <property type="entry name" value="Acyl-CoA N-acyltransferases (Nat)"/>
    <property type="match status" value="1"/>
</dbReference>
<evidence type="ECO:0000313" key="2">
    <source>
        <dbReference type="EMBL" id="MFC0522094.1"/>
    </source>
</evidence>
<dbReference type="InterPro" id="IPR016181">
    <property type="entry name" value="Acyl_CoA_acyltransferase"/>
</dbReference>
<protein>
    <submittedName>
        <fullName evidence="2">GNAT family N-acetyltransferase</fullName>
        <ecNumber evidence="2">2.3.-.-</ecNumber>
    </submittedName>
</protein>
<comment type="caution">
    <text evidence="2">The sequence shown here is derived from an EMBL/GenBank/DDBJ whole genome shotgun (WGS) entry which is preliminary data.</text>
</comment>
<gene>
    <name evidence="2" type="ORF">ACFFGV_00630</name>
</gene>
<dbReference type="GO" id="GO:0016746">
    <property type="term" value="F:acyltransferase activity"/>
    <property type="evidence" value="ECO:0007669"/>
    <property type="project" value="UniProtKB-KW"/>
</dbReference>
<dbReference type="Gene3D" id="3.40.630.30">
    <property type="match status" value="1"/>
</dbReference>
<dbReference type="Pfam" id="PF13302">
    <property type="entry name" value="Acetyltransf_3"/>
    <property type="match status" value="1"/>
</dbReference>
<keyword evidence="3" id="KW-1185">Reference proteome</keyword>
<keyword evidence="2" id="KW-0012">Acyltransferase</keyword>
<name>A0ABV6LI93_9BACI</name>